<reference evidence="2" key="1">
    <citation type="submission" date="2018-02" db="EMBL/GenBank/DDBJ databases">
        <title>Genome sequencing of Solimonas sp. HR-BB.</title>
        <authorList>
            <person name="Lee Y."/>
            <person name="Jeon C.O."/>
        </authorList>
    </citation>
    <scope>NUCLEOTIDE SEQUENCE [LARGE SCALE GENOMIC DNA]</scope>
    <source>
        <strain evidence="2">HR-U</strain>
    </source>
</reference>
<evidence type="ECO:0008006" key="3">
    <source>
        <dbReference type="Google" id="ProtNLM"/>
    </source>
</evidence>
<name>A0A2S7IFP0_9BACT</name>
<comment type="caution">
    <text evidence="1">The sequence shown here is derived from an EMBL/GenBank/DDBJ whole genome shotgun (WGS) entry which is preliminary data.</text>
</comment>
<dbReference type="InterPro" id="IPR010994">
    <property type="entry name" value="RuvA_2-like"/>
</dbReference>
<gene>
    <name evidence="1" type="ORF">C5O19_23465</name>
</gene>
<sequence length="668" mass="77417">MKWFIFLCLFPLTSYAQEPVRPELDPNTLIENLLPNQSENITEDVLDNLYQLFQQPLDLNAATFEELSALYILAEQQLTSFFQYRQQAGPLVSLYELQAIPDFDLQTIQRLLPFVRIQNQQVDGSAAQYVLLRYDRSLELRRGFTPDTKGNIRHLGQPYRLFTRYKGYANHQVSFGFTAKHDAGEPWTWQPATHSYGVDYISFHGFVQNYGKIKRISIGDYQLQLGQGLLTAGGFYLGKGSEPVLSIRRSQLGIRPYTSATEYGFFRGVATTVQLARQWELTGFYSRIRRDANRIDSFTVSSLQTSGLHRTAAEINDKASLLSQDWGGHLRWQGRQASLGLTYLQTRYDKRLQRADRAYNQYEFMGQTNAIWEFNYTYLWRNMNFFGEVGRSSSGGVGLVSGVLTSFSKRWDGSLIFRRYDRNFHSFYANAFSENSRNINETGLYLGGKYTPNRRWQVGAYLDYFRFPWLKYLVDQPSQGFGTLIRGTYRPRKTAQWTIQAFYEQKEKNLPARLSKTPLVTTIARSGLWMGFDQDLNRKWSLNSRILYACFSYRGFAPSQGFALVQDAKFHSGKLSLTGRLAYFHTNDYDSRIYVYESDVLAAFSIPAYADVGWRSYLLVHYGFSKHWDGWLRLSRTQLLNQPTVGSGLDEIPHSYRTDVKVQLRYRW</sequence>
<organism evidence="1 2">
    <name type="scientific">Siphonobacter curvatus</name>
    <dbReference type="NCBI Taxonomy" id="2094562"/>
    <lineage>
        <taxon>Bacteria</taxon>
        <taxon>Pseudomonadati</taxon>
        <taxon>Bacteroidota</taxon>
        <taxon>Cytophagia</taxon>
        <taxon>Cytophagales</taxon>
        <taxon>Cytophagaceae</taxon>
        <taxon>Siphonobacter</taxon>
    </lineage>
</organism>
<dbReference type="EMBL" id="PTRA01000007">
    <property type="protein sequence ID" value="PQA54126.1"/>
    <property type="molecule type" value="Genomic_DNA"/>
</dbReference>
<dbReference type="RefSeq" id="WP_104715817.1">
    <property type="nucleotide sequence ID" value="NZ_PTRA01000007.1"/>
</dbReference>
<accession>A0A2S7IFP0</accession>
<evidence type="ECO:0000313" key="1">
    <source>
        <dbReference type="EMBL" id="PQA54126.1"/>
    </source>
</evidence>
<dbReference type="SUPFAM" id="SSF47781">
    <property type="entry name" value="RuvA domain 2-like"/>
    <property type="match status" value="1"/>
</dbReference>
<keyword evidence="2" id="KW-1185">Reference proteome</keyword>
<evidence type="ECO:0000313" key="2">
    <source>
        <dbReference type="Proteomes" id="UP000239590"/>
    </source>
</evidence>
<protein>
    <recommendedName>
        <fullName evidence="3">Helix-hairpin-helix domain-containing protein</fullName>
    </recommendedName>
</protein>
<proteinExistence type="predicted"/>
<dbReference type="OrthoDB" id="9766750at2"/>
<dbReference type="Proteomes" id="UP000239590">
    <property type="component" value="Unassembled WGS sequence"/>
</dbReference>
<dbReference type="AlphaFoldDB" id="A0A2S7IFP0"/>